<dbReference type="GO" id="GO:0005789">
    <property type="term" value="C:endoplasmic reticulum membrane"/>
    <property type="evidence" value="ECO:0007669"/>
    <property type="project" value="UniProtKB-SubCell"/>
</dbReference>
<name>A0A0L7KPB4_OPEBR</name>
<dbReference type="InterPro" id="IPR051371">
    <property type="entry name" value="Ras_palmitoyltransferase"/>
</dbReference>
<evidence type="ECO:0000313" key="9">
    <source>
        <dbReference type="EMBL" id="KOB64950.1"/>
    </source>
</evidence>
<feature type="region of interest" description="Disordered" evidence="7">
    <location>
        <begin position="1"/>
        <end position="20"/>
    </location>
</feature>
<evidence type="ECO:0000256" key="4">
    <source>
        <dbReference type="ARBA" id="ARBA00018463"/>
    </source>
</evidence>
<keyword evidence="10" id="KW-1185">Reference proteome</keyword>
<gene>
    <name evidence="9" type="ORF">OBRU01_23426</name>
</gene>
<proteinExistence type="inferred from homology"/>
<dbReference type="GO" id="GO:0002178">
    <property type="term" value="C:palmitoyltransferase complex"/>
    <property type="evidence" value="ECO:0007669"/>
    <property type="project" value="TreeGrafter"/>
</dbReference>
<evidence type="ECO:0000256" key="5">
    <source>
        <dbReference type="ARBA" id="ARBA00022824"/>
    </source>
</evidence>
<evidence type="ECO:0000259" key="8">
    <source>
        <dbReference type="Pfam" id="PF10256"/>
    </source>
</evidence>
<accession>A0A0L7KPB4</accession>
<protein>
    <recommendedName>
        <fullName evidence="4">Ras modification protein ERF4</fullName>
    </recommendedName>
</protein>
<dbReference type="Pfam" id="PF10256">
    <property type="entry name" value="Erf4"/>
    <property type="match status" value="1"/>
</dbReference>
<dbReference type="GO" id="GO:0006612">
    <property type="term" value="P:protein targeting to membrane"/>
    <property type="evidence" value="ECO:0007669"/>
    <property type="project" value="TreeGrafter"/>
</dbReference>
<feature type="compositionally biased region" description="Low complexity" evidence="7">
    <location>
        <begin position="9"/>
        <end position="20"/>
    </location>
</feature>
<evidence type="ECO:0000256" key="1">
    <source>
        <dbReference type="ARBA" id="ARBA00004406"/>
    </source>
</evidence>
<comment type="caution">
    <text evidence="9">The sequence shown here is derived from an EMBL/GenBank/DDBJ whole genome shotgun (WGS) entry which is preliminary data.</text>
</comment>
<comment type="similarity">
    <text evidence="2">Belongs to the ERF4 family.</text>
</comment>
<sequence length="251" mass="28584">MANNRIPSGPNTPGSQQTPTQQGIKIFIQRDYSEGTAVKFQTRFPPELENRIDRQTFEYTMERLNEHFEMAESADCSTYCEGCLACLTAYFIYICTETHYEKKSADCSTYCEGCLACLTAYFIYICTETHYEKKSADCSTYCEGCLACLTAYFIYICTETHYEKKSADCSTYCEGCLACLTAYFIYICTETHYEKLNKSADCSTYCEGCLACLTACFIYICTETHYEKHVLRGMPGLSDGLLYLHMNRDAL</sequence>
<feature type="domain" description="Golgin subfamily A member 7/ERF4" evidence="8">
    <location>
        <begin position="26"/>
        <end position="107"/>
    </location>
</feature>
<dbReference type="Proteomes" id="UP000037510">
    <property type="component" value="Unassembled WGS sequence"/>
</dbReference>
<keyword evidence="6" id="KW-0472">Membrane</keyword>
<dbReference type="InterPro" id="IPR019383">
    <property type="entry name" value="Golgin_A_7/ERF4"/>
</dbReference>
<dbReference type="STRING" id="104452.A0A0L7KPB4"/>
<evidence type="ECO:0000256" key="7">
    <source>
        <dbReference type="SAM" id="MobiDB-lite"/>
    </source>
</evidence>
<organism evidence="9 10">
    <name type="scientific">Operophtera brumata</name>
    <name type="common">Winter moth</name>
    <name type="synonym">Phalaena brumata</name>
    <dbReference type="NCBI Taxonomy" id="104452"/>
    <lineage>
        <taxon>Eukaryota</taxon>
        <taxon>Metazoa</taxon>
        <taxon>Ecdysozoa</taxon>
        <taxon>Arthropoda</taxon>
        <taxon>Hexapoda</taxon>
        <taxon>Insecta</taxon>
        <taxon>Pterygota</taxon>
        <taxon>Neoptera</taxon>
        <taxon>Endopterygota</taxon>
        <taxon>Lepidoptera</taxon>
        <taxon>Glossata</taxon>
        <taxon>Ditrysia</taxon>
        <taxon>Geometroidea</taxon>
        <taxon>Geometridae</taxon>
        <taxon>Larentiinae</taxon>
        <taxon>Operophtera</taxon>
    </lineage>
</organism>
<comment type="subcellular location">
    <subcellularLocation>
        <location evidence="1">Endoplasmic reticulum membrane</location>
        <topology evidence="1">Peripheral membrane protein</topology>
    </subcellularLocation>
</comment>
<evidence type="ECO:0000256" key="6">
    <source>
        <dbReference type="ARBA" id="ARBA00023136"/>
    </source>
</evidence>
<dbReference type="PANTHER" id="PTHR13254">
    <property type="entry name" value="GOLGI AUTOANTIGEN, GOLGIN SUBFAMILY A, 7"/>
    <property type="match status" value="1"/>
</dbReference>
<dbReference type="EMBL" id="JTDY01007771">
    <property type="protein sequence ID" value="KOB64950.1"/>
    <property type="molecule type" value="Genomic_DNA"/>
</dbReference>
<comment type="subunit">
    <text evidence="3">Interacts with ERF2.</text>
</comment>
<evidence type="ECO:0000256" key="2">
    <source>
        <dbReference type="ARBA" id="ARBA00007732"/>
    </source>
</evidence>
<evidence type="ECO:0000313" key="10">
    <source>
        <dbReference type="Proteomes" id="UP000037510"/>
    </source>
</evidence>
<keyword evidence="5" id="KW-0256">Endoplasmic reticulum</keyword>
<evidence type="ECO:0000256" key="3">
    <source>
        <dbReference type="ARBA" id="ARBA00011396"/>
    </source>
</evidence>
<dbReference type="PANTHER" id="PTHR13254:SF0">
    <property type="entry name" value="GOLGIN SUBFAMILY A MEMBER 7_ERF4 DOMAIN-CONTAINING PROTEIN"/>
    <property type="match status" value="1"/>
</dbReference>
<reference evidence="9 10" key="1">
    <citation type="journal article" date="2015" name="Genome Biol. Evol.">
        <title>The genome of winter moth (Operophtera brumata) provides a genomic perspective on sexual dimorphism and phenology.</title>
        <authorList>
            <person name="Derks M.F."/>
            <person name="Smit S."/>
            <person name="Salis L."/>
            <person name="Schijlen E."/>
            <person name="Bossers A."/>
            <person name="Mateman C."/>
            <person name="Pijl A.S."/>
            <person name="de Ridder D."/>
            <person name="Groenen M.A."/>
            <person name="Visser M.E."/>
            <person name="Megens H.J."/>
        </authorList>
    </citation>
    <scope>NUCLEOTIDE SEQUENCE [LARGE SCALE GENOMIC DNA]</scope>
    <source>
        <strain evidence="9">WM2013NL</strain>
        <tissue evidence="9">Head and thorax</tissue>
    </source>
</reference>
<dbReference type="AlphaFoldDB" id="A0A0L7KPB4"/>